<reference evidence="15" key="1">
    <citation type="submission" date="2021-01" db="EMBL/GenBank/DDBJ databases">
        <title>Adiantum capillus-veneris genome.</title>
        <authorList>
            <person name="Fang Y."/>
            <person name="Liao Q."/>
        </authorList>
    </citation>
    <scope>NUCLEOTIDE SEQUENCE</scope>
    <source>
        <strain evidence="15">H3</strain>
        <tissue evidence="15">Leaf</tissue>
    </source>
</reference>
<comment type="caution">
    <text evidence="15">The sequence shown here is derived from an EMBL/GenBank/DDBJ whole genome shotgun (WGS) entry which is preliminary data.</text>
</comment>
<dbReference type="Pfam" id="PF03416">
    <property type="entry name" value="Peptidase_C54"/>
    <property type="match status" value="1"/>
</dbReference>
<keyword evidence="3" id="KW-0813">Transport</keyword>
<dbReference type="EMBL" id="JABFUD020000004">
    <property type="protein sequence ID" value="KAI5080412.1"/>
    <property type="molecule type" value="Genomic_DNA"/>
</dbReference>
<protein>
    <recommendedName>
        <fullName evidence="13">Cysteine protease</fullName>
        <ecNumber evidence="13">3.4.22.-</ecNumber>
    </recommendedName>
</protein>
<organism evidence="15 16">
    <name type="scientific">Adiantum capillus-veneris</name>
    <name type="common">Maidenhair fern</name>
    <dbReference type="NCBI Taxonomy" id="13818"/>
    <lineage>
        <taxon>Eukaryota</taxon>
        <taxon>Viridiplantae</taxon>
        <taxon>Streptophyta</taxon>
        <taxon>Embryophyta</taxon>
        <taxon>Tracheophyta</taxon>
        <taxon>Polypodiopsida</taxon>
        <taxon>Polypodiidae</taxon>
        <taxon>Polypodiales</taxon>
        <taxon>Pteridineae</taxon>
        <taxon>Pteridaceae</taxon>
        <taxon>Vittarioideae</taxon>
        <taxon>Adiantum</taxon>
    </lineage>
</organism>
<evidence type="ECO:0000256" key="6">
    <source>
        <dbReference type="ARBA" id="ARBA00022801"/>
    </source>
</evidence>
<dbReference type="GO" id="GO:0000423">
    <property type="term" value="P:mitophagy"/>
    <property type="evidence" value="ECO:0007669"/>
    <property type="project" value="TreeGrafter"/>
</dbReference>
<evidence type="ECO:0000256" key="11">
    <source>
        <dbReference type="ARBA" id="ARBA00038724"/>
    </source>
</evidence>
<evidence type="ECO:0000313" key="15">
    <source>
        <dbReference type="EMBL" id="KAI5080412.1"/>
    </source>
</evidence>
<accession>A0A9D4V7K7</accession>
<comment type="subcellular location">
    <subcellularLocation>
        <location evidence="1 13">Cytoplasm</location>
    </subcellularLocation>
</comment>
<keyword evidence="5 13" id="KW-0645">Protease</keyword>
<keyword evidence="16" id="KW-1185">Reference proteome</keyword>
<dbReference type="GO" id="GO:0035973">
    <property type="term" value="P:aggrephagy"/>
    <property type="evidence" value="ECO:0007669"/>
    <property type="project" value="TreeGrafter"/>
</dbReference>
<dbReference type="GO" id="GO:0016485">
    <property type="term" value="P:protein processing"/>
    <property type="evidence" value="ECO:0007669"/>
    <property type="project" value="TreeGrafter"/>
</dbReference>
<proteinExistence type="inferred from homology"/>
<evidence type="ECO:0000256" key="7">
    <source>
        <dbReference type="ARBA" id="ARBA00022807"/>
    </source>
</evidence>
<dbReference type="InterPro" id="IPR038765">
    <property type="entry name" value="Papain-like_cys_pep_sf"/>
</dbReference>
<name>A0A9D4V7K7_ADICA</name>
<gene>
    <name evidence="15" type="ORF">GOP47_0003595</name>
</gene>
<evidence type="ECO:0000256" key="3">
    <source>
        <dbReference type="ARBA" id="ARBA00022448"/>
    </source>
</evidence>
<dbReference type="GO" id="GO:0004197">
    <property type="term" value="F:cysteine-type endopeptidase activity"/>
    <property type="evidence" value="ECO:0007669"/>
    <property type="project" value="TreeGrafter"/>
</dbReference>
<comment type="function">
    <text evidence="12">Cysteine protease that plays a key role in autophagy by mediating both proteolytic activation and delipidation of ATG8 family proteins. The protease activity is required for proteolytic activation of ATG8 family proteins: cleaves the C-terminal amino acid of ATG8 proteins to reveal a C-terminal glycine. Exposure of the glycine at the C-terminus is essential for ATG8 proteins conjugation to phosphatidylethanolamine (PE) and insertion to membranes, which is necessary for autophagy. In addition to the protease activity, also mediates delipidation of PE-conjugated ATG8 proteins.</text>
</comment>
<dbReference type="EC" id="3.4.22.-" evidence="13"/>
<evidence type="ECO:0000259" key="14">
    <source>
        <dbReference type="Pfam" id="PF03416"/>
    </source>
</evidence>
<dbReference type="PANTHER" id="PTHR22624:SF49">
    <property type="entry name" value="CYSTEINE PROTEASE"/>
    <property type="match status" value="1"/>
</dbReference>
<dbReference type="GO" id="GO:0005737">
    <property type="term" value="C:cytoplasm"/>
    <property type="evidence" value="ECO:0007669"/>
    <property type="project" value="UniProtKB-SubCell"/>
</dbReference>
<dbReference type="PANTHER" id="PTHR22624">
    <property type="entry name" value="CYSTEINE PROTEASE ATG4"/>
    <property type="match status" value="1"/>
</dbReference>
<evidence type="ECO:0000256" key="2">
    <source>
        <dbReference type="ARBA" id="ARBA00010958"/>
    </source>
</evidence>
<keyword evidence="9 13" id="KW-0072">Autophagy</keyword>
<keyword evidence="8 13" id="KW-0653">Protein transport</keyword>
<evidence type="ECO:0000256" key="10">
    <source>
        <dbReference type="ARBA" id="ARBA00029362"/>
    </source>
</evidence>
<dbReference type="OrthoDB" id="2960936at2759"/>
<dbReference type="GO" id="GO:0019786">
    <property type="term" value="F:protein-phosphatidylethanolamide deconjugating activity"/>
    <property type="evidence" value="ECO:0007669"/>
    <property type="project" value="InterPro"/>
</dbReference>
<evidence type="ECO:0000256" key="8">
    <source>
        <dbReference type="ARBA" id="ARBA00022927"/>
    </source>
</evidence>
<dbReference type="AlphaFoldDB" id="A0A9D4V7K7"/>
<evidence type="ECO:0000256" key="12">
    <source>
        <dbReference type="ARBA" id="ARBA00045891"/>
    </source>
</evidence>
<evidence type="ECO:0000313" key="16">
    <source>
        <dbReference type="Proteomes" id="UP000886520"/>
    </source>
</evidence>
<dbReference type="InterPro" id="IPR005078">
    <property type="entry name" value="Peptidase_C54"/>
</dbReference>
<dbReference type="Proteomes" id="UP000886520">
    <property type="component" value="Chromosome 4"/>
</dbReference>
<dbReference type="SUPFAM" id="SSF54001">
    <property type="entry name" value="Cysteine proteinases"/>
    <property type="match status" value="1"/>
</dbReference>
<comment type="similarity">
    <text evidence="2 13">Belongs to the peptidase C54 family.</text>
</comment>
<evidence type="ECO:0000256" key="4">
    <source>
        <dbReference type="ARBA" id="ARBA00022490"/>
    </source>
</evidence>
<evidence type="ECO:0000256" key="5">
    <source>
        <dbReference type="ARBA" id="ARBA00022670"/>
    </source>
</evidence>
<feature type="domain" description="Peptidase C54 catalytic" evidence="14">
    <location>
        <begin position="73"/>
        <end position="360"/>
    </location>
</feature>
<evidence type="ECO:0000256" key="1">
    <source>
        <dbReference type="ARBA" id="ARBA00004496"/>
    </source>
</evidence>
<keyword evidence="4 13" id="KW-0963">Cytoplasm</keyword>
<comment type="subunit">
    <text evidence="11">Interacts with ATG8.</text>
</comment>
<evidence type="ECO:0000256" key="13">
    <source>
        <dbReference type="RuleBase" id="RU363115"/>
    </source>
</evidence>
<dbReference type="GO" id="GO:0034727">
    <property type="term" value="P:piecemeal microautophagy of the nucleus"/>
    <property type="evidence" value="ECO:0007669"/>
    <property type="project" value="TreeGrafter"/>
</dbReference>
<dbReference type="GO" id="GO:0000045">
    <property type="term" value="P:autophagosome assembly"/>
    <property type="evidence" value="ECO:0007669"/>
    <property type="project" value="TreeGrafter"/>
</dbReference>
<dbReference type="GO" id="GO:0015031">
    <property type="term" value="P:protein transport"/>
    <property type="evidence" value="ECO:0007669"/>
    <property type="project" value="UniProtKB-KW"/>
</dbReference>
<keyword evidence="6 13" id="KW-0378">Hydrolase</keyword>
<dbReference type="InterPro" id="IPR046792">
    <property type="entry name" value="Peptidase_C54_cat"/>
</dbReference>
<sequence length="390" mass="42970">MACSSDCGLRGNIRVRWNAALRRASPMDPVRRLQERVFGCRWAPSTSSSIHSIWLLGVYYPLSNAEEHAEIYKQFEADFHSCIWISYRKGFQAITGTKLTTDAGWGCMIRSGQMLLAQALICHYLGRSWQRSDSTLRVYLEILQCFGDIPSCPYSIHNIVRNGGPYGLVAGSWLGPYAMCRSLEALVGLAGKYSLVRSNDKTTSPMAIHVVSGNVEGERGGAPCICIDVVSEICSGWGGVAGEACALLLLIPLVLGLNKVNPRYFPLLSETFTFPQSLGILGGKPGASTYLVGVQGDQVIYLDPHQVQQVCLVSPDNPKADRSTYHCRNVKRMPLGALDPSLALGFYCRNQEDFRDLCERALELERKGDGAPMFTISQSNKEDVYTILLL</sequence>
<comment type="catalytic activity">
    <reaction evidence="10">
        <text>[protein]-C-terminal L-amino acid-glycyl-phosphatidylethanolamide + H2O = [protein]-C-terminal L-amino acid-glycine + a 1,2-diacyl-sn-glycero-3-phosphoethanolamine</text>
        <dbReference type="Rhea" id="RHEA:67548"/>
        <dbReference type="Rhea" id="RHEA-COMP:17323"/>
        <dbReference type="Rhea" id="RHEA-COMP:17324"/>
        <dbReference type="ChEBI" id="CHEBI:15377"/>
        <dbReference type="ChEBI" id="CHEBI:64612"/>
        <dbReference type="ChEBI" id="CHEBI:172940"/>
        <dbReference type="ChEBI" id="CHEBI:172941"/>
    </reaction>
    <physiologicalReaction direction="left-to-right" evidence="10">
        <dbReference type="Rhea" id="RHEA:67549"/>
    </physiologicalReaction>
</comment>
<evidence type="ECO:0000256" key="9">
    <source>
        <dbReference type="ARBA" id="ARBA00023006"/>
    </source>
</evidence>
<keyword evidence="7" id="KW-0788">Thiol protease</keyword>